<feature type="compositionally biased region" description="Low complexity" evidence="1">
    <location>
        <begin position="55"/>
        <end position="64"/>
    </location>
</feature>
<dbReference type="SMART" id="SM00220">
    <property type="entry name" value="S_TKc"/>
    <property type="match status" value="1"/>
</dbReference>
<feature type="region of interest" description="Disordered" evidence="1">
    <location>
        <begin position="55"/>
        <end position="87"/>
    </location>
</feature>
<dbReference type="Pfam" id="PF07714">
    <property type="entry name" value="PK_Tyr_Ser-Thr"/>
    <property type="match status" value="1"/>
</dbReference>
<feature type="compositionally biased region" description="Acidic residues" evidence="1">
    <location>
        <begin position="837"/>
        <end position="850"/>
    </location>
</feature>
<dbReference type="OrthoDB" id="1935106at2759"/>
<keyword evidence="2" id="KW-0812">Transmembrane</keyword>
<dbReference type="InterPro" id="IPR008271">
    <property type="entry name" value="Ser/Thr_kinase_AS"/>
</dbReference>
<dbReference type="InterPro" id="IPR051681">
    <property type="entry name" value="Ser/Thr_Kinases-Pseudokinases"/>
</dbReference>
<evidence type="ECO:0000259" key="3">
    <source>
        <dbReference type="PROSITE" id="PS50011"/>
    </source>
</evidence>
<evidence type="ECO:0000313" key="4">
    <source>
        <dbReference type="EMBL" id="GHP08183.1"/>
    </source>
</evidence>
<dbReference type="InterPro" id="IPR000719">
    <property type="entry name" value="Prot_kinase_dom"/>
</dbReference>
<keyword evidence="2" id="KW-0472">Membrane</keyword>
<dbReference type="PROSITE" id="PS50011">
    <property type="entry name" value="PROTEIN_KINASE_DOM"/>
    <property type="match status" value="1"/>
</dbReference>
<dbReference type="EMBL" id="BNJQ01000019">
    <property type="protein sequence ID" value="GHP08183.1"/>
    <property type="molecule type" value="Genomic_DNA"/>
</dbReference>
<dbReference type="Proteomes" id="UP000660262">
    <property type="component" value="Unassembled WGS sequence"/>
</dbReference>
<protein>
    <recommendedName>
        <fullName evidence="3">Protein kinase domain-containing protein</fullName>
    </recommendedName>
</protein>
<dbReference type="GO" id="GO:0005524">
    <property type="term" value="F:ATP binding"/>
    <property type="evidence" value="ECO:0007669"/>
    <property type="project" value="InterPro"/>
</dbReference>
<feature type="compositionally biased region" description="Polar residues" evidence="1">
    <location>
        <begin position="406"/>
        <end position="424"/>
    </location>
</feature>
<keyword evidence="2" id="KW-1133">Transmembrane helix</keyword>
<evidence type="ECO:0000256" key="2">
    <source>
        <dbReference type="SAM" id="Phobius"/>
    </source>
</evidence>
<feature type="region of interest" description="Disordered" evidence="1">
    <location>
        <begin position="692"/>
        <end position="712"/>
    </location>
</feature>
<feature type="region of interest" description="Disordered" evidence="1">
    <location>
        <begin position="406"/>
        <end position="443"/>
    </location>
</feature>
<evidence type="ECO:0000313" key="5">
    <source>
        <dbReference type="Proteomes" id="UP000660262"/>
    </source>
</evidence>
<feature type="region of interest" description="Disordered" evidence="1">
    <location>
        <begin position="1221"/>
        <end position="1264"/>
    </location>
</feature>
<organism evidence="4 5">
    <name type="scientific">Pycnococcus provasolii</name>
    <dbReference type="NCBI Taxonomy" id="41880"/>
    <lineage>
        <taxon>Eukaryota</taxon>
        <taxon>Viridiplantae</taxon>
        <taxon>Chlorophyta</taxon>
        <taxon>Pseudoscourfieldiophyceae</taxon>
        <taxon>Pseudoscourfieldiales</taxon>
        <taxon>Pycnococcaceae</taxon>
        <taxon>Pycnococcus</taxon>
    </lineage>
</organism>
<gene>
    <name evidence="4" type="ORF">PPROV_000692400</name>
</gene>
<proteinExistence type="predicted"/>
<dbReference type="SUPFAM" id="SSF56112">
    <property type="entry name" value="Protein kinase-like (PK-like)"/>
    <property type="match status" value="1"/>
</dbReference>
<dbReference type="PROSITE" id="PS00108">
    <property type="entry name" value="PROTEIN_KINASE_ST"/>
    <property type="match status" value="1"/>
</dbReference>
<dbReference type="PANTHER" id="PTHR44329">
    <property type="entry name" value="SERINE/THREONINE-PROTEIN KINASE TNNI3K-RELATED"/>
    <property type="match status" value="1"/>
</dbReference>
<feature type="transmembrane region" description="Helical" evidence="2">
    <location>
        <begin position="150"/>
        <end position="171"/>
    </location>
</feature>
<feature type="domain" description="Protein kinase" evidence="3">
    <location>
        <begin position="937"/>
        <end position="1230"/>
    </location>
</feature>
<feature type="compositionally biased region" description="Basic and acidic residues" evidence="1">
    <location>
        <begin position="858"/>
        <end position="871"/>
    </location>
</feature>
<feature type="region of interest" description="Disordered" evidence="1">
    <location>
        <begin position="832"/>
        <end position="881"/>
    </location>
</feature>
<evidence type="ECO:0000256" key="1">
    <source>
        <dbReference type="SAM" id="MobiDB-lite"/>
    </source>
</evidence>
<feature type="transmembrane region" description="Helical" evidence="2">
    <location>
        <begin position="522"/>
        <end position="546"/>
    </location>
</feature>
<dbReference type="GO" id="GO:0004674">
    <property type="term" value="F:protein serine/threonine kinase activity"/>
    <property type="evidence" value="ECO:0007669"/>
    <property type="project" value="TreeGrafter"/>
</dbReference>
<reference evidence="4" key="1">
    <citation type="submission" date="2020-10" db="EMBL/GenBank/DDBJ databases">
        <title>Unveiling of a novel bifunctional photoreceptor, Dualchrome1, isolated from a cosmopolitan green alga.</title>
        <authorList>
            <person name="Suzuki S."/>
            <person name="Kawachi M."/>
        </authorList>
    </citation>
    <scope>NUCLEOTIDE SEQUENCE</scope>
    <source>
        <strain evidence="4">NIES 2893</strain>
    </source>
</reference>
<dbReference type="InterPro" id="IPR001245">
    <property type="entry name" value="Ser-Thr/Tyr_kinase_cat_dom"/>
</dbReference>
<feature type="compositionally biased region" description="Basic residues" evidence="1">
    <location>
        <begin position="427"/>
        <end position="437"/>
    </location>
</feature>
<dbReference type="AlphaFoldDB" id="A0A830HNC0"/>
<dbReference type="InterPro" id="IPR011009">
    <property type="entry name" value="Kinase-like_dom_sf"/>
</dbReference>
<name>A0A830HNC0_9CHLO</name>
<feature type="compositionally biased region" description="Low complexity" evidence="1">
    <location>
        <begin position="1246"/>
        <end position="1264"/>
    </location>
</feature>
<feature type="region of interest" description="Disordered" evidence="1">
    <location>
        <begin position="188"/>
        <end position="219"/>
    </location>
</feature>
<accession>A0A830HNC0</accession>
<feature type="region of interest" description="Disordered" evidence="1">
    <location>
        <begin position="584"/>
        <end position="616"/>
    </location>
</feature>
<dbReference type="Gene3D" id="1.10.510.10">
    <property type="entry name" value="Transferase(Phosphotransferase) domain 1"/>
    <property type="match status" value="1"/>
</dbReference>
<keyword evidence="5" id="KW-1185">Reference proteome</keyword>
<comment type="caution">
    <text evidence="4">The sequence shown here is derived from an EMBL/GenBank/DDBJ whole genome shotgun (WGS) entry which is preliminary data.</text>
</comment>
<sequence length="1264" mass="137565">MASLPPPMRGGGESGGGHLVNVVIDPLEMMSTLGVSPPPHSEPNLVDVFVRAQVHEQQQQQQQLENHHDDDDDENEHTPPSSSSSAHGHVMIVDVGASPVGVVANNNTSTSSVPPLGSASLPRRSWYSPVTTTDSDSPAARTTIFSAPTLLLALMATMYSSMLIGVLLMQLTSTTAFSSRQQQQQEVRSSWIQVKPSSSSNNNSSTWQTLTGDDDNNKNSIHRRRSLLSTNLVVYRNGVLNPSWESTSFLSVVDFTYRLPDDTSTAILVNAQAFGALSVATPSGYFYATGANNNNVTSNNYTKLAFRIHALYPETGARLVLKLEARSSLDNSSRLFTPGVSLANLANPPDVTTAAPSSSSTTLQRGVLPLDRWYDIVVPLENLVLGNANSVRGTASLNALRTLSEIPGQQQPPTNEESSNSQLVTFGRRRRRRRRRHLSQEQNSTGDAGVALWLWDTITVQDDAGTGAAFLVDDIRLLAEDDGGLKALNPSLVPESVDSSTTTVVPAATEAQRTPPLSRRPWLIAVIVGLAAMVCFFVVGIAVLVVKRREETGRGKHTSTADEVRGAMTELGENIGDMFEDMGGGVSRAVPHPRSTNKERTDSKQPPGWYSPHDEVPYAERRTSLSPATGRACCFARHADFKNVDSFLKYETPATAVAQQTAHNNDNNMTDRSLNSDERRALDEILAGEWRGGGTSMTAATTTTTEPRRDDDRVEDEELHEIHDQALWHLDIAEAKRRDAEAVRVEADRVESGEQLASVRASVDDDDDAEAASVETDDSEVGVKLTFREAAVDDGSPHAQAALLRRQSDALRAAAKVYESEGERLLQIWSARLQDRDGDDDDDDDDDGENGGDGNDGDQQHEQRVSSKSHENAAAVVGSTRVPSSAEVEAAAAMAGALVFTRKSTNEEEDEDEAQDTLGPLLNQTRAPLAIDFKSEIVLDNVLGSGASGSVWKGHYRPVGGAFGSRRVFEVPTDVPIALKVMHSSAGGVLSPADQAAFEAEVSLLSALRHPNIVRSYGTCHDDKGNNCVLIEFVDGPSLYKALHEQILQPSWQATHRLAKQLASAMHYCHTREPFAVVHRDLKTHNILLDRHTGDAKVCDFGIARRQAHTFLTTKHIHAGTAPYMAPETFKGGSRSVNEKCDVYSYGVILWECCAVDIPWKRETAFSPMSVVMAVGVEKRRLPLDPTWPRYLRRIIKMCWRHDPRVRASFAEILRRLDDAEESGETSPHLPSAALGAGGAPPPPSSVASTSSRSTTLRRFSLRR</sequence>